<feature type="compositionally biased region" description="Basic and acidic residues" evidence="9">
    <location>
        <begin position="533"/>
        <end position="542"/>
    </location>
</feature>
<dbReference type="InterPro" id="IPR014014">
    <property type="entry name" value="RNA_helicase_DEAD_Q_motif"/>
</dbReference>
<dbReference type="PROSITE" id="PS00039">
    <property type="entry name" value="DEAD_ATP_HELICASE"/>
    <property type="match status" value="1"/>
</dbReference>
<dbReference type="Pfam" id="PF00270">
    <property type="entry name" value="DEAD"/>
    <property type="match status" value="1"/>
</dbReference>
<keyword evidence="5 8" id="KW-0067">ATP-binding</keyword>
<proteinExistence type="inferred from homology"/>
<evidence type="ECO:0000256" key="7">
    <source>
        <dbReference type="PROSITE-ProRule" id="PRU00552"/>
    </source>
</evidence>
<dbReference type="PROSITE" id="PS51194">
    <property type="entry name" value="HELICASE_CTER"/>
    <property type="match status" value="1"/>
</dbReference>
<sequence length="619" mass="70206">MRGRSGRRSRSRDRRRSRSRDRGYGGSGGGGRRNTAGANLRKPRWDLSRLEPFKKDFYVPHQKVSNRSIYEIEDWRRNKEISLKGKSIPEPVLSFDEAGFPDYVMSEIRKMGFKTPTPIQSQGWPIALSGRDMVGIASTGSGKTLSYVLPAIVHINNQPRLQRGDGPIALVLAPTRELAQQIQQVATDFGRSSRIRNTCVFGGAPKGPQASDLMDGVEIVIATPGRLIDFLESNRTNLKRCTYLVLDEADRMLDMGFEPQIRKIIEQIRPDRQTLMWSATWPKEVQALAAEFLKDYIQINVGSLQLSANHNILQIIDVCQEYEKETKLSTLLKEIMAEKENKTIIFIETKRRVDDITRKMKRDGWPAVCIHGDKSQQERDWVLQDFRSGKAPILVATDVAARGLDVEDVKFVINFDYPSNSEDYVHRIGRTGRSQRTGTAYTFFTPNNANKATDLVAVLKEAKQVINPKLQEMADSRAWTNGNSNGRGRNRWGRSRQQNQNRSSSRSRSRSPRRNSRRDRSRSRERSRRRRSRSDSGGDDRSPPSSRSGKSVITPAPQPPLPPSQPLLVAYQPSLPPPAGPYGPFQMPNGAMWISVRSTTSCSTLTSERTYRYRNFLRR</sequence>
<reference evidence="13 14" key="1">
    <citation type="journal article" date="2024" name="BMC Genomics">
        <title>De novo assembly and annotation of Popillia japonica's genome with initial clues to its potential as an invasive pest.</title>
        <authorList>
            <person name="Cucini C."/>
            <person name="Boschi S."/>
            <person name="Funari R."/>
            <person name="Cardaioli E."/>
            <person name="Iannotti N."/>
            <person name="Marturano G."/>
            <person name="Paoli F."/>
            <person name="Bruttini M."/>
            <person name="Carapelli A."/>
            <person name="Frati F."/>
            <person name="Nardi F."/>
        </authorList>
    </citation>
    <scope>NUCLEOTIDE SEQUENCE [LARGE SCALE GENOMIC DNA]</scope>
    <source>
        <strain evidence="13">DMR45628</strain>
    </source>
</reference>
<dbReference type="GO" id="GO:0031047">
    <property type="term" value="P:regulatory ncRNA-mediated gene silencing"/>
    <property type="evidence" value="ECO:0007669"/>
    <property type="project" value="UniProtKB-ARBA"/>
</dbReference>
<accession>A0AAW1JEY5</accession>
<dbReference type="GO" id="GO:0003676">
    <property type="term" value="F:nucleic acid binding"/>
    <property type="evidence" value="ECO:0007669"/>
    <property type="project" value="InterPro"/>
</dbReference>
<evidence type="ECO:0000256" key="6">
    <source>
        <dbReference type="ARBA" id="ARBA00047984"/>
    </source>
</evidence>
<dbReference type="EMBL" id="JASPKY010000409">
    <property type="protein sequence ID" value="KAK9701693.1"/>
    <property type="molecule type" value="Genomic_DNA"/>
</dbReference>
<evidence type="ECO:0000256" key="2">
    <source>
        <dbReference type="ARBA" id="ARBA00022741"/>
    </source>
</evidence>
<dbReference type="Pfam" id="PF00271">
    <property type="entry name" value="Helicase_C"/>
    <property type="match status" value="1"/>
</dbReference>
<protein>
    <recommendedName>
        <fullName evidence="1">RNA helicase</fullName>
        <ecNumber evidence="1">3.6.4.13</ecNumber>
    </recommendedName>
</protein>
<dbReference type="CDD" id="cd18787">
    <property type="entry name" value="SF2_C_DEAD"/>
    <property type="match status" value="1"/>
</dbReference>
<dbReference type="Proteomes" id="UP001458880">
    <property type="component" value="Unassembled WGS sequence"/>
</dbReference>
<dbReference type="Gene3D" id="3.40.50.300">
    <property type="entry name" value="P-loop containing nucleotide triphosphate hydrolases"/>
    <property type="match status" value="2"/>
</dbReference>
<evidence type="ECO:0000313" key="13">
    <source>
        <dbReference type="EMBL" id="KAK9701693.1"/>
    </source>
</evidence>
<dbReference type="GO" id="GO:0005524">
    <property type="term" value="F:ATP binding"/>
    <property type="evidence" value="ECO:0007669"/>
    <property type="project" value="UniProtKB-KW"/>
</dbReference>
<evidence type="ECO:0000313" key="14">
    <source>
        <dbReference type="Proteomes" id="UP001458880"/>
    </source>
</evidence>
<dbReference type="AlphaFoldDB" id="A0AAW1JEY5"/>
<dbReference type="FunFam" id="3.40.50.300:FF:000008">
    <property type="entry name" value="ATP-dependent RNA helicase RhlB"/>
    <property type="match status" value="1"/>
</dbReference>
<keyword evidence="4 8" id="KW-0347">Helicase</keyword>
<evidence type="ECO:0000256" key="3">
    <source>
        <dbReference type="ARBA" id="ARBA00022801"/>
    </source>
</evidence>
<dbReference type="PROSITE" id="PS51195">
    <property type="entry name" value="Q_MOTIF"/>
    <property type="match status" value="1"/>
</dbReference>
<dbReference type="FunFam" id="3.40.50.300:FF:000079">
    <property type="entry name" value="probable ATP-dependent RNA helicase DDX17"/>
    <property type="match status" value="1"/>
</dbReference>
<dbReference type="InterPro" id="IPR001650">
    <property type="entry name" value="Helicase_C-like"/>
</dbReference>
<comment type="caution">
    <text evidence="13">The sequence shown here is derived from an EMBL/GenBank/DDBJ whole genome shotgun (WGS) entry which is preliminary data.</text>
</comment>
<evidence type="ECO:0000256" key="8">
    <source>
        <dbReference type="RuleBase" id="RU000492"/>
    </source>
</evidence>
<feature type="domain" description="DEAD-box RNA helicase Q" evidence="12">
    <location>
        <begin position="93"/>
        <end position="121"/>
    </location>
</feature>
<comment type="catalytic activity">
    <reaction evidence="6">
        <text>ATP + H2O = ADP + phosphate + H(+)</text>
        <dbReference type="Rhea" id="RHEA:13065"/>
        <dbReference type="ChEBI" id="CHEBI:15377"/>
        <dbReference type="ChEBI" id="CHEBI:15378"/>
        <dbReference type="ChEBI" id="CHEBI:30616"/>
        <dbReference type="ChEBI" id="CHEBI:43474"/>
        <dbReference type="ChEBI" id="CHEBI:456216"/>
        <dbReference type="EC" id="3.6.4.13"/>
    </reaction>
</comment>
<keyword evidence="14" id="KW-1185">Reference proteome</keyword>
<feature type="compositionally biased region" description="Pro residues" evidence="9">
    <location>
        <begin position="556"/>
        <end position="565"/>
    </location>
</feature>
<evidence type="ECO:0000256" key="1">
    <source>
        <dbReference type="ARBA" id="ARBA00012552"/>
    </source>
</evidence>
<organism evidence="13 14">
    <name type="scientific">Popillia japonica</name>
    <name type="common">Japanese beetle</name>
    <dbReference type="NCBI Taxonomy" id="7064"/>
    <lineage>
        <taxon>Eukaryota</taxon>
        <taxon>Metazoa</taxon>
        <taxon>Ecdysozoa</taxon>
        <taxon>Arthropoda</taxon>
        <taxon>Hexapoda</taxon>
        <taxon>Insecta</taxon>
        <taxon>Pterygota</taxon>
        <taxon>Neoptera</taxon>
        <taxon>Endopterygota</taxon>
        <taxon>Coleoptera</taxon>
        <taxon>Polyphaga</taxon>
        <taxon>Scarabaeiformia</taxon>
        <taxon>Scarabaeidae</taxon>
        <taxon>Rutelinae</taxon>
        <taxon>Popillia</taxon>
    </lineage>
</organism>
<feature type="compositionally biased region" description="Basic residues" evidence="9">
    <location>
        <begin position="1"/>
        <end position="19"/>
    </location>
</feature>
<feature type="region of interest" description="Disordered" evidence="9">
    <location>
        <begin position="473"/>
        <end position="572"/>
    </location>
</feature>
<feature type="domain" description="Helicase C-terminal" evidence="11">
    <location>
        <begin position="327"/>
        <end position="474"/>
    </location>
</feature>
<evidence type="ECO:0000259" key="10">
    <source>
        <dbReference type="PROSITE" id="PS51192"/>
    </source>
</evidence>
<evidence type="ECO:0000259" key="11">
    <source>
        <dbReference type="PROSITE" id="PS51194"/>
    </source>
</evidence>
<evidence type="ECO:0000256" key="5">
    <source>
        <dbReference type="ARBA" id="ARBA00022840"/>
    </source>
</evidence>
<gene>
    <name evidence="13" type="ORF">QE152_g30410</name>
</gene>
<feature type="short sequence motif" description="Q motif" evidence="7">
    <location>
        <begin position="93"/>
        <end position="121"/>
    </location>
</feature>
<feature type="compositionally biased region" description="Low complexity" evidence="9">
    <location>
        <begin position="495"/>
        <end position="504"/>
    </location>
</feature>
<dbReference type="SUPFAM" id="SSF52540">
    <property type="entry name" value="P-loop containing nucleoside triphosphate hydrolases"/>
    <property type="match status" value="1"/>
</dbReference>
<comment type="similarity">
    <text evidence="8">Belongs to the DEAD box helicase family.</text>
</comment>
<name>A0AAW1JEY5_POPJA</name>
<feature type="domain" description="Helicase ATP-binding" evidence="10">
    <location>
        <begin position="124"/>
        <end position="299"/>
    </location>
</feature>
<dbReference type="InterPro" id="IPR000629">
    <property type="entry name" value="RNA-helicase_DEAD-box_CS"/>
</dbReference>
<dbReference type="PANTHER" id="PTHR47958">
    <property type="entry name" value="ATP-DEPENDENT RNA HELICASE DBP3"/>
    <property type="match status" value="1"/>
</dbReference>
<feature type="region of interest" description="Disordered" evidence="9">
    <location>
        <begin position="1"/>
        <end position="41"/>
    </location>
</feature>
<dbReference type="InterPro" id="IPR014001">
    <property type="entry name" value="Helicase_ATP-bd"/>
</dbReference>
<evidence type="ECO:0000259" key="12">
    <source>
        <dbReference type="PROSITE" id="PS51195"/>
    </source>
</evidence>
<dbReference type="EC" id="3.6.4.13" evidence="1"/>
<dbReference type="InterPro" id="IPR027417">
    <property type="entry name" value="P-loop_NTPase"/>
</dbReference>
<keyword evidence="2 8" id="KW-0547">Nucleotide-binding</keyword>
<dbReference type="SMART" id="SM00490">
    <property type="entry name" value="HELICc"/>
    <property type="match status" value="1"/>
</dbReference>
<evidence type="ECO:0000256" key="4">
    <source>
        <dbReference type="ARBA" id="ARBA00022806"/>
    </source>
</evidence>
<dbReference type="InterPro" id="IPR011545">
    <property type="entry name" value="DEAD/DEAH_box_helicase_dom"/>
</dbReference>
<dbReference type="GO" id="GO:0016787">
    <property type="term" value="F:hydrolase activity"/>
    <property type="evidence" value="ECO:0007669"/>
    <property type="project" value="UniProtKB-KW"/>
</dbReference>
<dbReference type="PROSITE" id="PS51192">
    <property type="entry name" value="HELICASE_ATP_BIND_1"/>
    <property type="match status" value="1"/>
</dbReference>
<feature type="compositionally biased region" description="Basic residues" evidence="9">
    <location>
        <begin position="505"/>
        <end position="532"/>
    </location>
</feature>
<keyword evidence="3 8" id="KW-0378">Hydrolase</keyword>
<dbReference type="GO" id="GO:0003724">
    <property type="term" value="F:RNA helicase activity"/>
    <property type="evidence" value="ECO:0007669"/>
    <property type="project" value="UniProtKB-EC"/>
</dbReference>
<dbReference type="SMART" id="SM00487">
    <property type="entry name" value="DEXDc"/>
    <property type="match status" value="1"/>
</dbReference>
<evidence type="ECO:0000256" key="9">
    <source>
        <dbReference type="SAM" id="MobiDB-lite"/>
    </source>
</evidence>